<feature type="domain" description="Disintegrin" evidence="4">
    <location>
        <begin position="219"/>
        <end position="305"/>
    </location>
</feature>
<dbReference type="CDD" id="cd04269">
    <property type="entry name" value="ZnMc_adamalysin_II_like"/>
    <property type="match status" value="1"/>
</dbReference>
<dbReference type="InParanoid" id="A0A672NUV2"/>
<name>A0A672NUV2_SINGR</name>
<accession>A0A672NUV2</accession>
<dbReference type="SUPFAM" id="SSF55486">
    <property type="entry name" value="Metalloproteases ('zincins'), catalytic domain"/>
    <property type="match status" value="1"/>
</dbReference>
<dbReference type="PRINTS" id="PR00289">
    <property type="entry name" value="DISINTEGRIN"/>
</dbReference>
<feature type="binding site" evidence="3">
    <location>
        <position position="152"/>
    </location>
    <ligand>
        <name>Zn(2+)</name>
        <dbReference type="ChEBI" id="CHEBI:29105"/>
        <note>catalytic</note>
    </ligand>
</feature>
<dbReference type="InterPro" id="IPR001590">
    <property type="entry name" value="Peptidase_M12B"/>
</dbReference>
<dbReference type="AlphaFoldDB" id="A0A672NUV2"/>
<dbReference type="PROSITE" id="PS50215">
    <property type="entry name" value="ADAM_MEPRO"/>
    <property type="match status" value="1"/>
</dbReference>
<dbReference type="Pfam" id="PF01421">
    <property type="entry name" value="Reprolysin"/>
    <property type="match status" value="1"/>
</dbReference>
<dbReference type="PROSITE" id="PS00427">
    <property type="entry name" value="DISINTEGRIN_1"/>
    <property type="match status" value="1"/>
</dbReference>
<dbReference type="Gene3D" id="4.10.70.10">
    <property type="entry name" value="Disintegrin domain"/>
    <property type="match status" value="1"/>
</dbReference>
<feature type="active site" evidence="3">
    <location>
        <position position="149"/>
    </location>
</feature>
<dbReference type="Proteomes" id="UP000472262">
    <property type="component" value="Unassembled WGS sequence"/>
</dbReference>
<evidence type="ECO:0000256" key="3">
    <source>
        <dbReference type="PROSITE-ProRule" id="PRU00276"/>
    </source>
</evidence>
<dbReference type="InterPro" id="IPR034027">
    <property type="entry name" value="Reprolysin_adamalysin"/>
</dbReference>
<keyword evidence="7" id="KW-1185">Reference proteome</keyword>
<reference evidence="6" key="1">
    <citation type="submission" date="2025-08" db="UniProtKB">
        <authorList>
            <consortium name="Ensembl"/>
        </authorList>
    </citation>
    <scope>IDENTIFICATION</scope>
</reference>
<dbReference type="Gene3D" id="3.40.390.10">
    <property type="entry name" value="Collagenase (Catalytic Domain)"/>
    <property type="match status" value="1"/>
</dbReference>
<dbReference type="SMART" id="SM00050">
    <property type="entry name" value="DISIN"/>
    <property type="match status" value="1"/>
</dbReference>
<dbReference type="SUPFAM" id="SSF57552">
    <property type="entry name" value="Blood coagulation inhibitor (disintegrin)"/>
    <property type="match status" value="1"/>
</dbReference>
<dbReference type="FunCoup" id="A0A672NUV2">
    <property type="interactions" value="589"/>
</dbReference>
<dbReference type="SMART" id="SM00608">
    <property type="entry name" value="ACR"/>
    <property type="match status" value="1"/>
</dbReference>
<feature type="binding site" evidence="3">
    <location>
        <position position="158"/>
    </location>
    <ligand>
        <name>Zn(2+)</name>
        <dbReference type="ChEBI" id="CHEBI:29105"/>
        <note>catalytic</note>
    </ligand>
</feature>
<keyword evidence="3" id="KW-0479">Metal-binding</keyword>
<dbReference type="InterPro" id="IPR036436">
    <property type="entry name" value="Disintegrin_dom_sf"/>
</dbReference>
<dbReference type="Pfam" id="PF00200">
    <property type="entry name" value="Disintegrin"/>
    <property type="match status" value="1"/>
</dbReference>
<proteinExistence type="predicted"/>
<evidence type="ECO:0000256" key="2">
    <source>
        <dbReference type="PROSITE-ProRule" id="PRU00068"/>
    </source>
</evidence>
<dbReference type="InterPro" id="IPR024079">
    <property type="entry name" value="MetalloPept_cat_dom_sf"/>
</dbReference>
<keyword evidence="1 2" id="KW-1015">Disulfide bond</keyword>
<dbReference type="InterPro" id="IPR006586">
    <property type="entry name" value="ADAM_Cys-rich"/>
</dbReference>
<evidence type="ECO:0000259" key="5">
    <source>
        <dbReference type="PROSITE" id="PS50215"/>
    </source>
</evidence>
<feature type="domain" description="Peptidase M12B" evidence="5">
    <location>
        <begin position="10"/>
        <end position="211"/>
    </location>
</feature>
<feature type="disulfide bond" evidence="2">
    <location>
        <begin position="277"/>
        <end position="297"/>
    </location>
</feature>
<dbReference type="Ensembl" id="ENSSGRT00000058349.1">
    <property type="protein sequence ID" value="ENSSGRP00000054622.1"/>
    <property type="gene ID" value="ENSSGRG00000028676.1"/>
</dbReference>
<dbReference type="GO" id="GO:0006509">
    <property type="term" value="P:membrane protein ectodomain proteolysis"/>
    <property type="evidence" value="ECO:0007669"/>
    <property type="project" value="TreeGrafter"/>
</dbReference>
<evidence type="ECO:0000256" key="1">
    <source>
        <dbReference type="ARBA" id="ARBA00023157"/>
    </source>
</evidence>
<comment type="caution">
    <text evidence="3">Lacks conserved residue(s) required for the propagation of feature annotation.</text>
</comment>
<dbReference type="PROSITE" id="PS50214">
    <property type="entry name" value="DISINTEGRIN_2"/>
    <property type="match status" value="1"/>
</dbReference>
<dbReference type="Pfam" id="PF08516">
    <property type="entry name" value="ADAM_CR"/>
    <property type="match status" value="1"/>
</dbReference>
<dbReference type="FunFam" id="3.40.390.10:FF:000002">
    <property type="entry name" value="Disintegrin and metalloproteinase domain-containing protein 22"/>
    <property type="match status" value="1"/>
</dbReference>
<dbReference type="PANTHER" id="PTHR11905">
    <property type="entry name" value="ADAM A DISINTEGRIN AND METALLOPROTEASE DOMAIN"/>
    <property type="match status" value="1"/>
</dbReference>
<dbReference type="GO" id="GO:0046872">
    <property type="term" value="F:metal ion binding"/>
    <property type="evidence" value="ECO:0007669"/>
    <property type="project" value="UniProtKB-KW"/>
</dbReference>
<evidence type="ECO:0000313" key="7">
    <source>
        <dbReference type="Proteomes" id="UP000472262"/>
    </source>
</evidence>
<reference evidence="6" key="2">
    <citation type="submission" date="2025-09" db="UniProtKB">
        <authorList>
            <consortium name="Ensembl"/>
        </authorList>
    </citation>
    <scope>IDENTIFICATION</scope>
</reference>
<protein>
    <submittedName>
        <fullName evidence="6">ADAM metallopeptidase domain 19</fullName>
    </submittedName>
</protein>
<dbReference type="InterPro" id="IPR001762">
    <property type="entry name" value="Disintegrin_dom"/>
</dbReference>
<dbReference type="FunFam" id="4.10.70.10:FF:000001">
    <property type="entry name" value="Disintegrin and metalloproteinase domain-containing protein 22"/>
    <property type="match status" value="1"/>
</dbReference>
<dbReference type="InterPro" id="IPR018358">
    <property type="entry name" value="Disintegrin_CS"/>
</dbReference>
<evidence type="ECO:0000313" key="6">
    <source>
        <dbReference type="Ensembl" id="ENSSGRP00000054622.1"/>
    </source>
</evidence>
<keyword evidence="3" id="KW-0862">Zinc</keyword>
<sequence length="583" mass="63573">ERRDVSSSMKYVELMVVADHVLSFQFVKHGRDLERTKTKLLEAANFVDKYYKSLNIRVALIRLEIWNDQDKITVTNNPYSTLGAFLAWRRKQLPQLPNDNAQLVTGVSFQSTIIGLAPLKAMCSEYQSGGVNSDHSNSAVGVAATMAHEMGHNFGMSHDSPGCCLAQPEDGGCIMAAATGDPFPRVFNPCNQKELKRYLSSGGGKCLFNPPNTRVMYGGQRCGNGYLEEGEECDCGEVEECSSPCCNANNCTLKIGAECAHGVCCHECKLKTPGVMCRPPSGSCDLPEYCDGKSESCPANFYLVDGSSCTGGSAYCYTGICLTLEQQCLSLWGKDARPAPDLCFTEVNKAGDPYGNCGSFMGTYRKCTERNVKCGKIQCMSAASKPLESNAVAIDTNIQNGQQKILCRGTHVYRRGQGNEDQSDTLDPGLVQTGTKCGENAVGTDRLNGSNNIRLIKVSKCHGHGVSPYYGHLIATVLKHFLFTSFPLTVNTIYNVSGKNPSLFSKFGQWACDRTQYVNRHLIKMSISLNVILKLSTFCFCLILCRQSLSCPGSPDPVFPSGIAPSHQKPHPSCYPNMHQVIV</sequence>
<evidence type="ECO:0000259" key="4">
    <source>
        <dbReference type="PROSITE" id="PS50214"/>
    </source>
</evidence>
<dbReference type="GO" id="GO:0004222">
    <property type="term" value="F:metalloendopeptidase activity"/>
    <property type="evidence" value="ECO:0007669"/>
    <property type="project" value="InterPro"/>
</dbReference>
<organism evidence="6 7">
    <name type="scientific">Sinocyclocheilus grahami</name>
    <name type="common">Dianchi golden-line fish</name>
    <name type="synonym">Barbus grahami</name>
    <dbReference type="NCBI Taxonomy" id="75366"/>
    <lineage>
        <taxon>Eukaryota</taxon>
        <taxon>Metazoa</taxon>
        <taxon>Chordata</taxon>
        <taxon>Craniata</taxon>
        <taxon>Vertebrata</taxon>
        <taxon>Euteleostomi</taxon>
        <taxon>Actinopterygii</taxon>
        <taxon>Neopterygii</taxon>
        <taxon>Teleostei</taxon>
        <taxon>Ostariophysi</taxon>
        <taxon>Cypriniformes</taxon>
        <taxon>Cyprinidae</taxon>
        <taxon>Cyprininae</taxon>
        <taxon>Sinocyclocheilus</taxon>
    </lineage>
</organism>
<dbReference type="PANTHER" id="PTHR11905:SF19">
    <property type="entry name" value="DISINTEGRIN AND METALLOPROTEINASE DOMAIN-CONTAINING PROTEIN 19"/>
    <property type="match status" value="1"/>
</dbReference>
<feature type="binding site" evidence="3">
    <location>
        <position position="148"/>
    </location>
    <ligand>
        <name>Zn(2+)</name>
        <dbReference type="ChEBI" id="CHEBI:29105"/>
        <note>catalytic</note>
    </ligand>
</feature>